<dbReference type="InterPro" id="IPR007165">
    <property type="entry name" value="Phage_holin_4_2"/>
</dbReference>
<dbReference type="AlphaFoldDB" id="A0A2H0V986"/>
<dbReference type="PANTHER" id="PTHR37309:SF1">
    <property type="entry name" value="SLR0284 PROTEIN"/>
    <property type="match status" value="1"/>
</dbReference>
<feature type="transmembrane region" description="Helical" evidence="1">
    <location>
        <begin position="93"/>
        <end position="111"/>
    </location>
</feature>
<evidence type="ECO:0000313" key="2">
    <source>
        <dbReference type="EMBL" id="PIR95631.1"/>
    </source>
</evidence>
<organism evidence="2 3">
    <name type="scientific">Candidatus Falkowbacteria bacterium CG10_big_fil_rev_8_21_14_0_10_37_18</name>
    <dbReference type="NCBI Taxonomy" id="1974562"/>
    <lineage>
        <taxon>Bacteria</taxon>
        <taxon>Candidatus Falkowiibacteriota</taxon>
    </lineage>
</organism>
<accession>A0A2H0V986</accession>
<feature type="transmembrane region" description="Helical" evidence="1">
    <location>
        <begin position="36"/>
        <end position="55"/>
    </location>
</feature>
<evidence type="ECO:0000256" key="1">
    <source>
        <dbReference type="SAM" id="Phobius"/>
    </source>
</evidence>
<evidence type="ECO:0008006" key="4">
    <source>
        <dbReference type="Google" id="ProtNLM"/>
    </source>
</evidence>
<feature type="transmembrane region" description="Helical" evidence="1">
    <location>
        <begin position="7"/>
        <end position="30"/>
    </location>
</feature>
<comment type="caution">
    <text evidence="2">The sequence shown here is derived from an EMBL/GenBank/DDBJ whole genome shotgun (WGS) entry which is preliminary data.</text>
</comment>
<name>A0A2H0V986_9BACT</name>
<feature type="transmembrane region" description="Helical" evidence="1">
    <location>
        <begin position="62"/>
        <end position="81"/>
    </location>
</feature>
<reference evidence="3" key="1">
    <citation type="submission" date="2017-09" db="EMBL/GenBank/DDBJ databases">
        <title>Depth-based differentiation of microbial function through sediment-hosted aquifers and enrichment of novel symbionts in the deep terrestrial subsurface.</title>
        <authorList>
            <person name="Probst A.J."/>
            <person name="Ladd B."/>
            <person name="Jarett J.K."/>
            <person name="Geller-Mcgrath D.E."/>
            <person name="Sieber C.M.K."/>
            <person name="Emerson J.B."/>
            <person name="Anantharaman K."/>
            <person name="Thomas B.C."/>
            <person name="Malmstrom R."/>
            <person name="Stieglmeier M."/>
            <person name="Klingl A."/>
            <person name="Woyke T."/>
            <person name="Ryan C.M."/>
            <person name="Banfield J.F."/>
        </authorList>
    </citation>
    <scope>NUCLEOTIDE SEQUENCE [LARGE SCALE GENOMIC DNA]</scope>
</reference>
<keyword evidence="1" id="KW-0472">Membrane</keyword>
<sequence>MKIIIRLVINALFLLSAPFIFSGVAVSGWWAALMTALFLGIINAVIRPLIILLTLPINILTLGLFTLIINGLLVLLVSSIVKGFDVSGLGAAIWLSIWLWIGSWLTNYLIVDDKNNS</sequence>
<gene>
    <name evidence="2" type="ORF">COT93_01205</name>
</gene>
<dbReference type="PANTHER" id="PTHR37309">
    <property type="entry name" value="SLR0284 PROTEIN"/>
    <property type="match status" value="1"/>
</dbReference>
<protein>
    <recommendedName>
        <fullName evidence="4">Phage holin family protein</fullName>
    </recommendedName>
</protein>
<dbReference type="EMBL" id="PFAL01000013">
    <property type="protein sequence ID" value="PIR95631.1"/>
    <property type="molecule type" value="Genomic_DNA"/>
</dbReference>
<evidence type="ECO:0000313" key="3">
    <source>
        <dbReference type="Proteomes" id="UP000229972"/>
    </source>
</evidence>
<dbReference type="Proteomes" id="UP000229972">
    <property type="component" value="Unassembled WGS sequence"/>
</dbReference>
<keyword evidence="1" id="KW-1133">Transmembrane helix</keyword>
<keyword evidence="1" id="KW-0812">Transmembrane</keyword>
<dbReference type="Pfam" id="PF04020">
    <property type="entry name" value="Phage_holin_4_2"/>
    <property type="match status" value="1"/>
</dbReference>
<proteinExistence type="predicted"/>